<protein>
    <submittedName>
        <fullName evidence="1">Uncharacterized protein UPF0175</fullName>
    </submittedName>
</protein>
<proteinExistence type="predicted"/>
<evidence type="ECO:0000313" key="2">
    <source>
        <dbReference type="Proteomes" id="UP000274556"/>
    </source>
</evidence>
<reference evidence="1 2" key="1">
    <citation type="submission" date="2018-10" db="EMBL/GenBank/DDBJ databases">
        <title>Genomic Encyclopedia of Archaeal and Bacterial Type Strains, Phase II (KMG-II): from individual species to whole genera.</title>
        <authorList>
            <person name="Goeker M."/>
        </authorList>
    </citation>
    <scope>NUCLEOTIDE SEQUENCE [LARGE SCALE GENOMIC DNA]</scope>
    <source>
        <strain evidence="1 2">DSM 235</strain>
    </source>
</reference>
<gene>
    <name evidence="1" type="ORF">BDD21_0596</name>
</gene>
<accession>A0A495V3V9</accession>
<keyword evidence="2" id="KW-1185">Reference proteome</keyword>
<dbReference type="InterPro" id="IPR005368">
    <property type="entry name" value="UPF0175"/>
</dbReference>
<dbReference type="Proteomes" id="UP000274556">
    <property type="component" value="Unassembled WGS sequence"/>
</dbReference>
<dbReference type="EMBL" id="RBXL01000001">
    <property type="protein sequence ID" value="RKT43273.1"/>
    <property type="molecule type" value="Genomic_DNA"/>
</dbReference>
<evidence type="ECO:0000313" key="1">
    <source>
        <dbReference type="EMBL" id="RKT43273.1"/>
    </source>
</evidence>
<dbReference type="Pfam" id="PF03683">
    <property type="entry name" value="UPF0175"/>
    <property type="match status" value="1"/>
</dbReference>
<name>A0A495V3V9_9GAMM</name>
<sequence>MNQTVAIECPAEILVSLHMNAEGLAGFMKEQAAFALFREGRLSSGTAAAWLGIPRVTFLLRAMDAGAVLLEDSSDDLARETSLLGESV</sequence>
<comment type="caution">
    <text evidence="1">The sequence shown here is derived from an EMBL/GenBank/DDBJ whole genome shotgun (WGS) entry which is preliminary data.</text>
</comment>
<organism evidence="1 2">
    <name type="scientific">Thiocapsa rosea</name>
    <dbReference type="NCBI Taxonomy" id="69360"/>
    <lineage>
        <taxon>Bacteria</taxon>
        <taxon>Pseudomonadati</taxon>
        <taxon>Pseudomonadota</taxon>
        <taxon>Gammaproteobacteria</taxon>
        <taxon>Chromatiales</taxon>
        <taxon>Chromatiaceae</taxon>
        <taxon>Thiocapsa</taxon>
    </lineage>
</organism>
<dbReference type="RefSeq" id="WP_120795872.1">
    <property type="nucleotide sequence ID" value="NZ_RBXL01000001.1"/>
</dbReference>
<dbReference type="AlphaFoldDB" id="A0A495V3V9"/>
<dbReference type="OrthoDB" id="5771430at2"/>